<reference evidence="1" key="2">
    <citation type="submission" date="2020-09" db="EMBL/GenBank/DDBJ databases">
        <authorList>
            <person name="Sun Q."/>
            <person name="Ohkuma M."/>
        </authorList>
    </citation>
    <scope>NUCLEOTIDE SEQUENCE</scope>
    <source>
        <strain evidence="1">JCM 4956</strain>
    </source>
</reference>
<organism evidence="1 2">
    <name type="scientific">Streptomyces fructofermentans</name>
    <dbReference type="NCBI Taxonomy" id="152141"/>
    <lineage>
        <taxon>Bacteria</taxon>
        <taxon>Bacillati</taxon>
        <taxon>Actinomycetota</taxon>
        <taxon>Actinomycetes</taxon>
        <taxon>Kitasatosporales</taxon>
        <taxon>Streptomycetaceae</taxon>
        <taxon>Streptomyces</taxon>
    </lineage>
</organism>
<comment type="caution">
    <text evidence="1">The sequence shown here is derived from an EMBL/GenBank/DDBJ whole genome shotgun (WGS) entry which is preliminary data.</text>
</comment>
<reference evidence="1" key="1">
    <citation type="journal article" date="2014" name="Int. J. Syst. Evol. Microbiol.">
        <title>Complete genome sequence of Corynebacterium casei LMG S-19264T (=DSM 44701T), isolated from a smear-ripened cheese.</title>
        <authorList>
            <consortium name="US DOE Joint Genome Institute (JGI-PGF)"/>
            <person name="Walter F."/>
            <person name="Albersmeier A."/>
            <person name="Kalinowski J."/>
            <person name="Ruckert C."/>
        </authorList>
    </citation>
    <scope>NUCLEOTIDE SEQUENCE</scope>
    <source>
        <strain evidence="1">JCM 4956</strain>
    </source>
</reference>
<evidence type="ECO:0000313" key="2">
    <source>
        <dbReference type="Proteomes" id="UP000645555"/>
    </source>
</evidence>
<protein>
    <submittedName>
        <fullName evidence="1">Uncharacterized protein</fullName>
    </submittedName>
</protein>
<dbReference type="Pfam" id="PF19979">
    <property type="entry name" value="DUF6415"/>
    <property type="match status" value="1"/>
</dbReference>
<dbReference type="EMBL" id="BMWD01000040">
    <property type="protein sequence ID" value="GGX94016.1"/>
    <property type="molecule type" value="Genomic_DNA"/>
</dbReference>
<dbReference type="AlphaFoldDB" id="A0A918NTF1"/>
<sequence>MTAPALTAGWEHPVRAAVPPFTADGLRQVLEKVQRWAPYVDGILLDDVAAVLDDYTPSEKETADFALRLRGHLQRLAALALSDGLSMQDEQLCDLVAQAHALRSAVLPADRRQAVGHLRRMAWTLEALLERMVARQRLKEEP</sequence>
<dbReference type="InterPro" id="IPR046300">
    <property type="entry name" value="DUF6415"/>
</dbReference>
<gene>
    <name evidence="1" type="ORF">GCM10010515_71090</name>
</gene>
<proteinExistence type="predicted"/>
<name>A0A918NTF1_9ACTN</name>
<accession>A0A918NTF1</accession>
<keyword evidence="2" id="KW-1185">Reference proteome</keyword>
<evidence type="ECO:0000313" key="1">
    <source>
        <dbReference type="EMBL" id="GGX94016.1"/>
    </source>
</evidence>
<dbReference type="Proteomes" id="UP000645555">
    <property type="component" value="Unassembled WGS sequence"/>
</dbReference>